<dbReference type="PROSITE" id="PS50893">
    <property type="entry name" value="ABC_TRANSPORTER_2"/>
    <property type="match status" value="1"/>
</dbReference>
<dbReference type="GO" id="GO:0005524">
    <property type="term" value="F:ATP binding"/>
    <property type="evidence" value="ECO:0007669"/>
    <property type="project" value="UniProtKB-KW"/>
</dbReference>
<proteinExistence type="inferred from homology"/>
<gene>
    <name evidence="6" type="ORF">FD41_GL001983</name>
</gene>
<evidence type="ECO:0000259" key="5">
    <source>
        <dbReference type="PROSITE" id="PS50893"/>
    </source>
</evidence>
<dbReference type="Gene3D" id="3.40.50.300">
    <property type="entry name" value="P-loop containing nucleotide triphosphate hydrolases"/>
    <property type="match status" value="1"/>
</dbReference>
<dbReference type="PATRIC" id="fig|1423743.5.peg.2043"/>
<dbReference type="PANTHER" id="PTHR43166">
    <property type="entry name" value="AMINO ACID IMPORT ATP-BINDING PROTEIN"/>
    <property type="match status" value="1"/>
</dbReference>
<evidence type="ECO:0000313" key="7">
    <source>
        <dbReference type="Proteomes" id="UP000051966"/>
    </source>
</evidence>
<dbReference type="InterPro" id="IPR017871">
    <property type="entry name" value="ABC_transporter-like_CS"/>
</dbReference>
<dbReference type="Pfam" id="PF00005">
    <property type="entry name" value="ABC_tran"/>
    <property type="match status" value="1"/>
</dbReference>
<evidence type="ECO:0000256" key="2">
    <source>
        <dbReference type="ARBA" id="ARBA00022448"/>
    </source>
</evidence>
<evidence type="ECO:0000256" key="3">
    <source>
        <dbReference type="ARBA" id="ARBA00022741"/>
    </source>
</evidence>
<evidence type="ECO:0000256" key="4">
    <source>
        <dbReference type="ARBA" id="ARBA00022840"/>
    </source>
</evidence>
<reference evidence="6 7" key="1">
    <citation type="journal article" date="2015" name="Genome Announc.">
        <title>Expanding the biotechnology potential of lactobacilli through comparative genomics of 213 strains and associated genera.</title>
        <authorList>
            <person name="Sun Z."/>
            <person name="Harris H.M."/>
            <person name="McCann A."/>
            <person name="Guo C."/>
            <person name="Argimon S."/>
            <person name="Zhang W."/>
            <person name="Yang X."/>
            <person name="Jeffery I.B."/>
            <person name="Cooney J.C."/>
            <person name="Kagawa T.F."/>
            <person name="Liu W."/>
            <person name="Song Y."/>
            <person name="Salvetti E."/>
            <person name="Wrobel A."/>
            <person name="Rasinkangas P."/>
            <person name="Parkhill J."/>
            <person name="Rea M.C."/>
            <person name="O'Sullivan O."/>
            <person name="Ritari J."/>
            <person name="Douillard F.P."/>
            <person name="Paul Ross R."/>
            <person name="Yang R."/>
            <person name="Briner A.E."/>
            <person name="Felis G.E."/>
            <person name="de Vos W.M."/>
            <person name="Barrangou R."/>
            <person name="Klaenhammer T.R."/>
            <person name="Caufield P.W."/>
            <person name="Cui Y."/>
            <person name="Zhang H."/>
            <person name="O'Toole P.W."/>
        </authorList>
    </citation>
    <scope>NUCLEOTIDE SEQUENCE [LARGE SCALE GENOMIC DNA]</scope>
    <source>
        <strain evidence="6 7">DSM 18382</strain>
    </source>
</reference>
<accession>A0A0R1VZL9</accession>
<protein>
    <submittedName>
        <fullName evidence="6">ABC superfamily ATP binding cassette transporter, ABC protein</fullName>
    </submittedName>
</protein>
<dbReference type="InterPro" id="IPR030679">
    <property type="entry name" value="ABC_ATPase_HisP-typ"/>
</dbReference>
<keyword evidence="3" id="KW-0547">Nucleotide-binding</keyword>
<feature type="domain" description="ABC transporter" evidence="5">
    <location>
        <begin position="5"/>
        <end position="243"/>
    </location>
</feature>
<organism evidence="6 7">
    <name type="scientific">Lentilactobacillus farraginis DSM 18382 = JCM 14108</name>
    <dbReference type="NCBI Taxonomy" id="1423743"/>
    <lineage>
        <taxon>Bacteria</taxon>
        <taxon>Bacillati</taxon>
        <taxon>Bacillota</taxon>
        <taxon>Bacilli</taxon>
        <taxon>Lactobacillales</taxon>
        <taxon>Lactobacillaceae</taxon>
        <taxon>Lentilactobacillus</taxon>
    </lineage>
</organism>
<dbReference type="GO" id="GO:0015424">
    <property type="term" value="F:ABC-type amino acid transporter activity"/>
    <property type="evidence" value="ECO:0007669"/>
    <property type="project" value="InterPro"/>
</dbReference>
<comment type="caution">
    <text evidence="6">The sequence shown here is derived from an EMBL/GenBank/DDBJ whole genome shotgun (WGS) entry which is preliminary data.</text>
</comment>
<keyword evidence="7" id="KW-1185">Reference proteome</keyword>
<keyword evidence="4" id="KW-0067">ATP-binding</keyword>
<comment type="similarity">
    <text evidence="1">Belongs to the ABC transporter superfamily.</text>
</comment>
<dbReference type="InterPro" id="IPR050086">
    <property type="entry name" value="MetN_ABC_transporter-like"/>
</dbReference>
<name>A0A0R1VZL9_9LACO</name>
<evidence type="ECO:0000313" key="6">
    <source>
        <dbReference type="EMBL" id="KRM10954.1"/>
    </source>
</evidence>
<dbReference type="InterPro" id="IPR027417">
    <property type="entry name" value="P-loop_NTPase"/>
</dbReference>
<dbReference type="SMART" id="SM00382">
    <property type="entry name" value="AAA"/>
    <property type="match status" value="1"/>
</dbReference>
<evidence type="ECO:0000256" key="1">
    <source>
        <dbReference type="ARBA" id="ARBA00005417"/>
    </source>
</evidence>
<dbReference type="GO" id="GO:0016887">
    <property type="term" value="F:ATP hydrolysis activity"/>
    <property type="evidence" value="ECO:0007669"/>
    <property type="project" value="InterPro"/>
</dbReference>
<dbReference type="PROSITE" id="PS00211">
    <property type="entry name" value="ABC_TRANSPORTER_1"/>
    <property type="match status" value="1"/>
</dbReference>
<dbReference type="Proteomes" id="UP000051966">
    <property type="component" value="Unassembled WGS sequence"/>
</dbReference>
<sequence>MFEMLKLENVTKTFGNHKALKDVSTTFPENKTTVIVGPSGSGKSTLLRSLNFLERPESGHYYFDDLDIDLSKPVSSQTILNIRRHTEMVFQGYNLFPHLSVIKNVMEGPVQVLHQAKSKAHDQAALLLAKVGLAEKADVYPAQLSGGQAQRVAIARSLAMHPEYIFLDEPTSALDPELELEVLKVLLQIAKEKQSMIIVTHNLAFARQVADKIIFVEDGQILFDGSEHDFFATDNKRILDFISAMTFSDLEDD</sequence>
<dbReference type="EMBL" id="AZFY01000027">
    <property type="protein sequence ID" value="KRM10954.1"/>
    <property type="molecule type" value="Genomic_DNA"/>
</dbReference>
<dbReference type="InterPro" id="IPR003439">
    <property type="entry name" value="ABC_transporter-like_ATP-bd"/>
</dbReference>
<dbReference type="PANTHER" id="PTHR43166:SF4">
    <property type="entry name" value="PHOSPHONATES IMPORT ATP-BINDING PROTEIN PHNC"/>
    <property type="match status" value="1"/>
</dbReference>
<dbReference type="AlphaFoldDB" id="A0A0R1VZL9"/>
<dbReference type="InterPro" id="IPR003593">
    <property type="entry name" value="AAA+_ATPase"/>
</dbReference>
<dbReference type="SUPFAM" id="SSF52540">
    <property type="entry name" value="P-loop containing nucleoside triphosphate hydrolases"/>
    <property type="match status" value="1"/>
</dbReference>
<keyword evidence="2" id="KW-0813">Transport</keyword>
<dbReference type="PIRSF" id="PIRSF039085">
    <property type="entry name" value="ABC_ATPase_HisP"/>
    <property type="match status" value="1"/>
</dbReference>